<dbReference type="Proteomes" id="UP000193689">
    <property type="component" value="Unassembled WGS sequence"/>
</dbReference>
<dbReference type="Gene3D" id="1.25.40.450">
    <property type="entry name" value="Nucleoporin, helical domain, N-terminal subdomain"/>
    <property type="match status" value="1"/>
</dbReference>
<dbReference type="RefSeq" id="XP_040711231.1">
    <property type="nucleotide sequence ID" value="XM_040865637.1"/>
</dbReference>
<dbReference type="Pfam" id="PF08801">
    <property type="entry name" value="Nucleoporin_N"/>
    <property type="match status" value="1"/>
</dbReference>
<keyword evidence="6" id="KW-0509">mRNA transport</keyword>
<evidence type="ECO:0000313" key="15">
    <source>
        <dbReference type="EMBL" id="ORY58196.1"/>
    </source>
</evidence>
<dbReference type="InterPro" id="IPR007187">
    <property type="entry name" value="Nucleoporin_Nup133/Nup155_C"/>
</dbReference>
<dbReference type="GO" id="GO:0017056">
    <property type="term" value="F:structural constituent of nuclear pore"/>
    <property type="evidence" value="ECO:0007669"/>
    <property type="project" value="InterPro"/>
</dbReference>
<evidence type="ECO:0000313" key="16">
    <source>
        <dbReference type="Proteomes" id="UP000193689"/>
    </source>
</evidence>
<keyword evidence="16" id="KW-1185">Reference proteome</keyword>
<gene>
    <name evidence="15" type="ORF">BCR38DRAFT_78172</name>
</gene>
<protein>
    <submittedName>
        <fullName evidence="15">Non-repetitive/WGA-negative nucleoporin C-terminal-domain-containing protein</fullName>
    </submittedName>
</protein>
<dbReference type="InParanoid" id="A0A1Y2DGF3"/>
<dbReference type="GO" id="GO:0006405">
    <property type="term" value="P:RNA export from nucleus"/>
    <property type="evidence" value="ECO:0007669"/>
    <property type="project" value="TreeGrafter"/>
</dbReference>
<reference evidence="15 16" key="1">
    <citation type="submission" date="2016-07" db="EMBL/GenBank/DDBJ databases">
        <title>Pervasive Adenine N6-methylation of Active Genes in Fungi.</title>
        <authorList>
            <consortium name="DOE Joint Genome Institute"/>
            <person name="Mondo S.J."/>
            <person name="Dannebaum R.O."/>
            <person name="Kuo R.C."/>
            <person name="Labutti K."/>
            <person name="Haridas S."/>
            <person name="Kuo A."/>
            <person name="Salamov A."/>
            <person name="Ahrendt S.R."/>
            <person name="Lipzen A."/>
            <person name="Sullivan W."/>
            <person name="Andreopoulos W.B."/>
            <person name="Clum A."/>
            <person name="Lindquist E."/>
            <person name="Daum C."/>
            <person name="Ramamoorthy G.K."/>
            <person name="Gryganskyi A."/>
            <person name="Culley D."/>
            <person name="Magnuson J.K."/>
            <person name="James T.Y."/>
            <person name="O'Malley M.A."/>
            <person name="Stajich J.E."/>
            <person name="Spatafora J.W."/>
            <person name="Visel A."/>
            <person name="Grigoriev I.V."/>
        </authorList>
    </citation>
    <scope>NUCLEOTIDE SEQUENCE [LARGE SCALE GENOMIC DNA]</scope>
    <source>
        <strain evidence="15 16">CBS 129021</strain>
    </source>
</reference>
<evidence type="ECO:0000256" key="9">
    <source>
        <dbReference type="ARBA" id="ARBA00023132"/>
    </source>
</evidence>
<dbReference type="InterPro" id="IPR014908">
    <property type="entry name" value="Nucleoporin_Nup133/Nup155_N"/>
</dbReference>
<sequence>MSFTQATPMRPVPGAFMNTPAVASRYGAQQDPTRRRLFADQPSNGTGSQSAHLGSQGPFDAPSGGSQALATVSGESNQAAPPRSPLTKAAGYINTALARDEAYPELDTYCRQSSSEYDLPLFDSAWAPFQKTQTYEIPQSVFEQYNTAEVSTMMGLFAELNHAWVTIDNCIYLWDYTHPNPELIGYEDNQHSITAIQLVTPKADVFVKEITHVLAIATTSEMFLLGIAAENQPSGAKTVQLYQTRMSLALKGTEVREITGSSNGRIFFSTQTDTDIYELYYQQEEKWFSGRTGKINHTYPGWSSVVPKTPQLWGTRTNEYIVQIVIDDSRNLLYSLSSNSTIRTYHMEAPDRLTKVIEKTKNDCLRDITHALSGKSTLLSERMDIIAICHITSTEDAKVHLMAVTNTGCRLFMSAASASYMISISPDQAPQSMQLHSIKFPPPETKQTSPVSRDFYGGPSDYIEGNSKSLCVTRKGVRFAPGYFLAFVDKDNRDQLFIAAPDTGRIKNTGHPQNLRYYEQGNWIEVGSRAVDVGLVTKPFGATKRPLGFGNELAVQFDDPASEIAILTNTGIHVVRRRRLVDIFAAAIRTTVGEEMLKAEISKFQGLCGRVEMVTTALAVACGQGNDQRLGTGRGAMDQATEDRARQVFVNFGGNPMLPEQDGQVPTVETVRPSSRHGALTRYLSRLIRTLWRSPVIRVGADASGALAITSTIPSTKLIAVQESLERLRAFLEANKSFIQGLSGPADLQRAGSKQEELAFQGEHQAMHALQVLMAGTSEGISFVLMLFDERVADIYTRLDDDSRQQLRELTYERLFSQQAGKDLAKHLVKAIVNRNIESGSNVETVADALRRRCGSFCSSDDVVIFRAQEQLKRASETGINPASSLTLLAESCRLFQKVAGSLTPANLENAVEQYIALRYFAGAIQLCLTVAHEKDRGNKALSWINDRRPANDPRARAFEKRKQCYMLIQNVLHNLDAACAHEPDTIDGKRTLIAIKRDEAYAVVNESTDEVFHSDLYDWYVQQGLTDRLLSIESPHVIRFLETLAATDVGHADLLCRYYTLRGRFYDAARVQAELARSAFPISIKDRIQLLSRAKTNASVITTGIARQDLQMLNHEVTELLEVAHIQDDLFERLKVDPRIPPERIPEIESTLDGEIQSLSDLFNQYADNAGYYDICLLIYYAADFRNPTTIAQTWNNLIQQTHDEVMTLWDQHNNALRTRTTVPEDAPAQPYETLCTVIQDVRHRVTDDSFIFPVPTLLPEVCRYSLENQQDRRINADPSWPVVLFLNLNTSHDLVVRVLEGMFDGQDVPFRGQARLRVVEWILYAVRSWMREVQRSGRSEGLPPWVSEMLAGCETFMLSARGANDGGMETQQLAREVREMKRSVDGFAVVGRGSFASSMGYL</sequence>
<dbReference type="FunFam" id="1.25.40.440:FF:000001">
    <property type="entry name" value="Nuclear pore complex subunit"/>
    <property type="match status" value="1"/>
</dbReference>
<evidence type="ECO:0000256" key="12">
    <source>
        <dbReference type="SAM" id="MobiDB-lite"/>
    </source>
</evidence>
<dbReference type="Gene3D" id="1.20.120.1880">
    <property type="entry name" value="Nucleoporin, helical C-terminal domain"/>
    <property type="match status" value="1"/>
</dbReference>
<keyword evidence="5" id="KW-0813">Transport</keyword>
<dbReference type="PANTHER" id="PTHR10350">
    <property type="entry name" value="NUCLEAR PORE COMPLEX PROTEIN NUP155"/>
    <property type="match status" value="1"/>
</dbReference>
<dbReference type="STRING" id="1141098.A0A1Y2DGF3"/>
<comment type="subcellular location">
    <subcellularLocation>
        <location evidence="1">Nucleus membrane</location>
        <topology evidence="1">Peripheral membrane protein</topology>
        <orientation evidence="1">Cytoplasmic side</orientation>
    </subcellularLocation>
    <subcellularLocation>
        <location evidence="3">Nucleus membrane</location>
        <topology evidence="3">Peripheral membrane protein</topology>
        <orientation evidence="3">Nucleoplasmic side</orientation>
    </subcellularLocation>
    <subcellularLocation>
        <location evidence="2">Nucleus</location>
        <location evidence="2">Nuclear pore complex</location>
    </subcellularLocation>
</comment>
<evidence type="ECO:0000256" key="4">
    <source>
        <dbReference type="ARBA" id="ARBA00007373"/>
    </source>
</evidence>
<dbReference type="GeneID" id="63781849"/>
<dbReference type="EMBL" id="MCFJ01000017">
    <property type="protein sequence ID" value="ORY58196.1"/>
    <property type="molecule type" value="Genomic_DNA"/>
</dbReference>
<keyword evidence="8" id="KW-0811">Translocation</keyword>
<dbReference type="GO" id="GO:0036228">
    <property type="term" value="P:protein localization to nuclear inner membrane"/>
    <property type="evidence" value="ECO:0007669"/>
    <property type="project" value="TreeGrafter"/>
</dbReference>
<evidence type="ECO:0000259" key="14">
    <source>
        <dbReference type="Pfam" id="PF08801"/>
    </source>
</evidence>
<keyword evidence="7" id="KW-0653">Protein transport</keyword>
<evidence type="ECO:0000256" key="6">
    <source>
        <dbReference type="ARBA" id="ARBA00022816"/>
    </source>
</evidence>
<organism evidence="15 16">
    <name type="scientific">Pseudomassariella vexata</name>
    <dbReference type="NCBI Taxonomy" id="1141098"/>
    <lineage>
        <taxon>Eukaryota</taxon>
        <taxon>Fungi</taxon>
        <taxon>Dikarya</taxon>
        <taxon>Ascomycota</taxon>
        <taxon>Pezizomycotina</taxon>
        <taxon>Sordariomycetes</taxon>
        <taxon>Xylariomycetidae</taxon>
        <taxon>Amphisphaeriales</taxon>
        <taxon>Pseudomassariaceae</taxon>
        <taxon>Pseudomassariella</taxon>
    </lineage>
</organism>
<feature type="domain" description="Nucleoporin Nup133/Nup155-like C-terminal" evidence="13">
    <location>
        <begin position="674"/>
        <end position="1353"/>
    </location>
</feature>
<keyword evidence="10" id="KW-0472">Membrane</keyword>
<dbReference type="InterPro" id="IPR042537">
    <property type="entry name" value="Nucleoporin_Nup155_C_2"/>
</dbReference>
<evidence type="ECO:0000259" key="13">
    <source>
        <dbReference type="Pfam" id="PF03177"/>
    </source>
</evidence>
<dbReference type="GO" id="GO:0051028">
    <property type="term" value="P:mRNA transport"/>
    <property type="evidence" value="ECO:0007669"/>
    <property type="project" value="UniProtKB-KW"/>
</dbReference>
<keyword evidence="9" id="KW-0906">Nuclear pore complex</keyword>
<dbReference type="OrthoDB" id="338970at2759"/>
<evidence type="ECO:0000256" key="1">
    <source>
        <dbReference type="ARBA" id="ARBA00004335"/>
    </source>
</evidence>
<accession>A0A1Y2DGF3</accession>
<dbReference type="Gene3D" id="1.25.40.440">
    <property type="entry name" value="Nucleoporin, helical domain, central subdomain"/>
    <property type="match status" value="1"/>
</dbReference>
<dbReference type="Gene3D" id="1.20.58.1780">
    <property type="match status" value="1"/>
</dbReference>
<comment type="similarity">
    <text evidence="4">Belongs to the non-repetitive/WGA-negative nucleoporin family.</text>
</comment>
<dbReference type="FunFam" id="1.25.40.450:FF:000002">
    <property type="entry name" value="Putative non-repetitive nucleoporin"/>
    <property type="match status" value="1"/>
</dbReference>
<comment type="caution">
    <text evidence="15">The sequence shown here is derived from an EMBL/GenBank/DDBJ whole genome shotgun (WGS) entry which is preliminary data.</text>
</comment>
<evidence type="ECO:0000256" key="10">
    <source>
        <dbReference type="ARBA" id="ARBA00023136"/>
    </source>
</evidence>
<evidence type="ECO:0000256" key="7">
    <source>
        <dbReference type="ARBA" id="ARBA00022927"/>
    </source>
</evidence>
<dbReference type="GO" id="GO:0000972">
    <property type="term" value="P:transcription-dependent tethering of RNA polymerase II gene DNA at nuclear periphery"/>
    <property type="evidence" value="ECO:0007669"/>
    <property type="project" value="TreeGrafter"/>
</dbReference>
<dbReference type="GO" id="GO:0044611">
    <property type="term" value="C:nuclear pore inner ring"/>
    <property type="evidence" value="ECO:0007669"/>
    <property type="project" value="TreeGrafter"/>
</dbReference>
<dbReference type="GO" id="GO:0006606">
    <property type="term" value="P:protein import into nucleus"/>
    <property type="evidence" value="ECO:0007669"/>
    <property type="project" value="TreeGrafter"/>
</dbReference>
<evidence type="ECO:0000256" key="3">
    <source>
        <dbReference type="ARBA" id="ARBA00004620"/>
    </source>
</evidence>
<evidence type="ECO:0000256" key="5">
    <source>
        <dbReference type="ARBA" id="ARBA00022448"/>
    </source>
</evidence>
<feature type="region of interest" description="Disordered" evidence="12">
    <location>
        <begin position="24"/>
        <end position="86"/>
    </location>
</feature>
<feature type="compositionally biased region" description="Polar residues" evidence="12">
    <location>
        <begin position="64"/>
        <end position="79"/>
    </location>
</feature>
<dbReference type="GO" id="GO:0031965">
    <property type="term" value="C:nuclear membrane"/>
    <property type="evidence" value="ECO:0007669"/>
    <property type="project" value="UniProtKB-SubCell"/>
</dbReference>
<dbReference type="GO" id="GO:0051292">
    <property type="term" value="P:nuclear pore complex assembly"/>
    <property type="evidence" value="ECO:0007669"/>
    <property type="project" value="UniProtKB-ARBA"/>
</dbReference>
<feature type="domain" description="Nucleoporin Nup133/Nup155-like N-terminal" evidence="14">
    <location>
        <begin position="127"/>
        <end position="573"/>
    </location>
</feature>
<dbReference type="Pfam" id="PF03177">
    <property type="entry name" value="Nucleoporin_C"/>
    <property type="match status" value="1"/>
</dbReference>
<dbReference type="PANTHER" id="PTHR10350:SF6">
    <property type="entry name" value="NUCLEAR PORE COMPLEX PROTEIN NUP155"/>
    <property type="match status" value="1"/>
</dbReference>
<dbReference type="InterPro" id="IPR042538">
    <property type="entry name" value="Nucleoporin_Nup155_C_3"/>
</dbReference>
<dbReference type="FunCoup" id="A0A1Y2DGF3">
    <property type="interactions" value="1191"/>
</dbReference>
<evidence type="ECO:0000256" key="2">
    <source>
        <dbReference type="ARBA" id="ARBA00004567"/>
    </source>
</evidence>
<evidence type="ECO:0000256" key="11">
    <source>
        <dbReference type="ARBA" id="ARBA00023242"/>
    </source>
</evidence>
<evidence type="ECO:0000256" key="8">
    <source>
        <dbReference type="ARBA" id="ARBA00023010"/>
    </source>
</evidence>
<keyword evidence="11" id="KW-0539">Nucleus</keyword>
<proteinExistence type="inferred from homology"/>
<name>A0A1Y2DGF3_9PEZI</name>
<dbReference type="InterPro" id="IPR004870">
    <property type="entry name" value="Nucleoporin_Nup155"/>
</dbReference>
<feature type="compositionally biased region" description="Polar residues" evidence="12">
    <location>
        <begin position="41"/>
        <end position="53"/>
    </location>
</feature>
<dbReference type="InterPro" id="IPR042533">
    <property type="entry name" value="Nucleoporin_Nup155_C_1"/>
</dbReference>